<keyword evidence="4" id="KW-0540">Nuclease</keyword>
<dbReference type="GO" id="GO:0042138">
    <property type="term" value="P:meiotic DNA double-strand break formation"/>
    <property type="evidence" value="ECO:0007669"/>
    <property type="project" value="TreeGrafter"/>
</dbReference>
<keyword evidence="4" id="KW-0269">Exonuclease</keyword>
<dbReference type="SMART" id="SM01347">
    <property type="entry name" value="Mre11_DNA_bind"/>
    <property type="match status" value="1"/>
</dbReference>
<dbReference type="InterPro" id="IPR004843">
    <property type="entry name" value="Calcineurin-like_PHP"/>
</dbReference>
<dbReference type="GO" id="GO:0007095">
    <property type="term" value="P:mitotic G2 DNA damage checkpoint signaling"/>
    <property type="evidence" value="ECO:0007669"/>
    <property type="project" value="TreeGrafter"/>
</dbReference>
<feature type="compositionally biased region" description="Basic and acidic residues" evidence="2">
    <location>
        <begin position="649"/>
        <end position="673"/>
    </location>
</feature>
<dbReference type="Gene3D" id="3.60.21.10">
    <property type="match status" value="1"/>
</dbReference>
<feature type="compositionally biased region" description="Acidic residues" evidence="2">
    <location>
        <begin position="777"/>
        <end position="786"/>
    </location>
</feature>
<sequence>MEKANNSANLKSNSSAKQIQLQSELSRQATDDDKDVFKILITTDNHLGFRENDPIVGNDSFFSFNETLQIYRTSKIFNKYVLGKQQVKFETYQYNRANYLNQSLSIKLPIFSIHGNHDDPSGLEFFSSLDMVSANNYVNYFGKVKNIEQIEVQPILFTKGDSKIALYGIGHMKDERLNMAFENKTIKFKRPNQDKDKWFNILVLHQNKYKGVALGASKRCSIMENIIPQFFDLVIWAHEHESIPQVYECTETGVHFLQPGSTVITSLCEAETKPKHCFILKIKQSAFTCKPIKLRCVRNIIFRTQELRLTGLDPRRPQLIENFIKQSIDKMIEISEREKLQQTQDLQNYHYDVAKIPKELDLPYIRLKIEYSGYMVVKSRDLNHYFEGKIANIKDYLQFFKRQGMLATQKKRKKSQEGKSGFSEMDGLIDNEEENIFDMNEGGRGRIDLNSYLFRQMKLKQTNEQRCIKIDANKFMQILDKAQLSDNSTVVEKMIDREIFEKVLAGVKKKVNENILSNLMNFKDIYDNGLESKLKEISHNVMKEQNIIDEEEEQHYQLPTKEQDGVMQDPQSQVGQIKKKSRLDFDYEECSDRSFKLNNDMENEIFKPSAYLDNQPAKQRKSEINMKDESKNQKKQKSNSRNPQNQQNIKDKQVKRAASKESLHLESSDDEQNKSGFPLKTSVNNFMADFDSNSNSPQMFLKPNKKQTIKADLSSASPSPGRKNPKSNKNKTQENKKVEQKQSQLTNFINKKKPEPVDDEKYKSKKRKLNSSRKEEEEQIESDSDNSEPSNLQEQINHKKRKLNENEQAIKVNPVGQTQNLGNKRIQAPQKPVDEVIISQSGRMIPNFNRYVKKK</sequence>
<dbReference type="GO" id="GO:0097552">
    <property type="term" value="P:mitochondrial double-strand break repair via homologous recombination"/>
    <property type="evidence" value="ECO:0007669"/>
    <property type="project" value="TreeGrafter"/>
</dbReference>
<feature type="compositionally biased region" description="Basic and acidic residues" evidence="2">
    <location>
        <begin position="752"/>
        <end position="762"/>
    </location>
</feature>
<dbReference type="SUPFAM" id="SSF56300">
    <property type="entry name" value="Metallo-dependent phosphatases"/>
    <property type="match status" value="1"/>
</dbReference>
<dbReference type="GO" id="GO:0006303">
    <property type="term" value="P:double-strand break repair via nonhomologous end joining"/>
    <property type="evidence" value="ECO:0007669"/>
    <property type="project" value="TreeGrafter"/>
</dbReference>
<evidence type="ECO:0000313" key="5">
    <source>
        <dbReference type="Proteomes" id="UP000039865"/>
    </source>
</evidence>
<proteinExistence type="predicted"/>
<dbReference type="PANTHER" id="PTHR10139:SF1">
    <property type="entry name" value="DOUBLE-STRAND BREAK REPAIR PROTEIN MRE11"/>
    <property type="match status" value="1"/>
</dbReference>
<dbReference type="GO" id="GO:0030145">
    <property type="term" value="F:manganese ion binding"/>
    <property type="evidence" value="ECO:0007669"/>
    <property type="project" value="InterPro"/>
</dbReference>
<protein>
    <submittedName>
        <fullName evidence="4">Dna repair exonuclease</fullName>
    </submittedName>
</protein>
<dbReference type="GO" id="GO:0030870">
    <property type="term" value="C:Mre11 complex"/>
    <property type="evidence" value="ECO:0007669"/>
    <property type="project" value="TreeGrafter"/>
</dbReference>
<feature type="compositionally biased region" description="Basic and acidic residues" evidence="2">
    <location>
        <begin position="620"/>
        <end position="632"/>
    </location>
</feature>
<dbReference type="GO" id="GO:0000724">
    <property type="term" value="P:double-strand break repair via homologous recombination"/>
    <property type="evidence" value="ECO:0007669"/>
    <property type="project" value="TreeGrafter"/>
</dbReference>
<organism evidence="4 5">
    <name type="scientific">Stylonychia lemnae</name>
    <name type="common">Ciliate</name>
    <dbReference type="NCBI Taxonomy" id="5949"/>
    <lineage>
        <taxon>Eukaryota</taxon>
        <taxon>Sar</taxon>
        <taxon>Alveolata</taxon>
        <taxon>Ciliophora</taxon>
        <taxon>Intramacronucleata</taxon>
        <taxon>Spirotrichea</taxon>
        <taxon>Stichotrichia</taxon>
        <taxon>Sporadotrichida</taxon>
        <taxon>Oxytrichidae</taxon>
        <taxon>Stylonychinae</taxon>
        <taxon>Stylonychia</taxon>
    </lineage>
</organism>
<dbReference type="Pfam" id="PF00149">
    <property type="entry name" value="Metallophos"/>
    <property type="match status" value="1"/>
</dbReference>
<dbReference type="Pfam" id="PF04152">
    <property type="entry name" value="Mre11_DNA_bind"/>
    <property type="match status" value="1"/>
</dbReference>
<dbReference type="InterPro" id="IPR029052">
    <property type="entry name" value="Metallo-depent_PP-like"/>
</dbReference>
<dbReference type="Proteomes" id="UP000039865">
    <property type="component" value="Unassembled WGS sequence"/>
</dbReference>
<feature type="compositionally biased region" description="Basic and acidic residues" evidence="2">
    <location>
        <begin position="731"/>
        <end position="740"/>
    </location>
</feature>
<feature type="region of interest" description="Disordered" evidence="2">
    <location>
        <begin position="561"/>
        <end position="580"/>
    </location>
</feature>
<dbReference type="OrthoDB" id="30417at2759"/>
<dbReference type="InterPro" id="IPR038487">
    <property type="entry name" value="Mre11_capping_dom"/>
</dbReference>
<dbReference type="InParanoid" id="A0A078A095"/>
<feature type="compositionally biased region" description="Low complexity" evidence="2">
    <location>
        <begin position="639"/>
        <end position="648"/>
    </location>
</feature>
<keyword evidence="5" id="KW-1185">Reference proteome</keyword>
<evidence type="ECO:0000259" key="3">
    <source>
        <dbReference type="SMART" id="SM01347"/>
    </source>
</evidence>
<accession>A0A078A095</accession>
<dbReference type="EMBL" id="CCKQ01004159">
    <property type="protein sequence ID" value="CDW75302.1"/>
    <property type="molecule type" value="Genomic_DNA"/>
</dbReference>
<dbReference type="GO" id="GO:0035861">
    <property type="term" value="C:site of double-strand break"/>
    <property type="evidence" value="ECO:0007669"/>
    <property type="project" value="TreeGrafter"/>
</dbReference>
<dbReference type="GO" id="GO:0004527">
    <property type="term" value="F:exonuclease activity"/>
    <property type="evidence" value="ECO:0007669"/>
    <property type="project" value="UniProtKB-KW"/>
</dbReference>
<reference evidence="4 5" key="1">
    <citation type="submission" date="2014-06" db="EMBL/GenBank/DDBJ databases">
        <authorList>
            <person name="Swart Estienne"/>
        </authorList>
    </citation>
    <scope>NUCLEOTIDE SEQUENCE [LARGE SCALE GENOMIC DNA]</scope>
    <source>
        <strain evidence="4 5">130c</strain>
    </source>
</reference>
<dbReference type="Gene3D" id="3.30.110.110">
    <property type="entry name" value="Mre11, capping domain"/>
    <property type="match status" value="1"/>
</dbReference>
<dbReference type="PANTHER" id="PTHR10139">
    <property type="entry name" value="DOUBLE-STRAND BREAK REPAIR PROTEIN MRE11"/>
    <property type="match status" value="1"/>
</dbReference>
<feature type="domain" description="Mre11 DNA-binding" evidence="3">
    <location>
        <begin position="287"/>
        <end position="494"/>
    </location>
</feature>
<dbReference type="CDD" id="cd00840">
    <property type="entry name" value="MPP_Mre11_N"/>
    <property type="match status" value="1"/>
</dbReference>
<feature type="region of interest" description="Disordered" evidence="2">
    <location>
        <begin position="706"/>
        <end position="827"/>
    </location>
</feature>
<evidence type="ECO:0000256" key="1">
    <source>
        <dbReference type="ARBA" id="ARBA00022801"/>
    </source>
</evidence>
<dbReference type="InterPro" id="IPR007281">
    <property type="entry name" value="Mre11_DNA-bd"/>
</dbReference>
<evidence type="ECO:0000256" key="2">
    <source>
        <dbReference type="SAM" id="MobiDB-lite"/>
    </source>
</evidence>
<name>A0A078A095_STYLE</name>
<gene>
    <name evidence="4" type="primary">Contig734.g810</name>
    <name evidence="4" type="ORF">STYLEM_4289</name>
</gene>
<dbReference type="InterPro" id="IPR041796">
    <property type="entry name" value="Mre11_N"/>
</dbReference>
<feature type="region of interest" description="Disordered" evidence="2">
    <location>
        <begin position="607"/>
        <end position="680"/>
    </location>
</feature>
<dbReference type="GO" id="GO:0000723">
    <property type="term" value="P:telomere maintenance"/>
    <property type="evidence" value="ECO:0007669"/>
    <property type="project" value="TreeGrafter"/>
</dbReference>
<evidence type="ECO:0000313" key="4">
    <source>
        <dbReference type="EMBL" id="CDW75302.1"/>
    </source>
</evidence>
<keyword evidence="1" id="KW-0378">Hydrolase</keyword>
<dbReference type="AlphaFoldDB" id="A0A078A095"/>
<dbReference type="GO" id="GO:0000014">
    <property type="term" value="F:single-stranded DNA endodeoxyribonuclease activity"/>
    <property type="evidence" value="ECO:0007669"/>
    <property type="project" value="TreeGrafter"/>
</dbReference>